<keyword evidence="2" id="KW-0808">Transferase</keyword>
<evidence type="ECO:0000313" key="2">
    <source>
        <dbReference type="EMBL" id="TKR26416.1"/>
    </source>
</evidence>
<dbReference type="Pfam" id="PF10069">
    <property type="entry name" value="DICT"/>
    <property type="match status" value="1"/>
</dbReference>
<dbReference type="OrthoDB" id="302327at2157"/>
<reference evidence="2 3" key="1">
    <citation type="submission" date="2019-04" db="EMBL/GenBank/DDBJ databases">
        <title>Natronomonas sp. F20-122 a newhaloarchaeon isolated from a saline saltern of Isla Bacuta, Huelva, Spain.</title>
        <authorList>
            <person name="Duran-Viseras A."/>
            <person name="Sanchez-Porro C."/>
            <person name="Ventosa A."/>
        </authorList>
    </citation>
    <scope>NUCLEOTIDE SEQUENCE [LARGE SCALE GENOMIC DNA]</scope>
    <source>
        <strain evidence="2 3">F20-122</strain>
    </source>
</reference>
<evidence type="ECO:0000259" key="1">
    <source>
        <dbReference type="Pfam" id="PF10069"/>
    </source>
</evidence>
<keyword evidence="2" id="KW-0418">Kinase</keyword>
<sequence length="235" mass="25321">MTTLESLLADAQTRNVRITLYQRGETGSIGGWFDSRGVDMERRSLPDNGPESFVVIERDGGFAGALGTAELSWLLEPPIVRPGDRNGMSAGYSALFDALDDTVFTAMTRRELLAVSREIEDRAYRTGTGVLRVGFQTAAAFDAQLDAYRALATDTTLEIHVHSVDPDDGALLDIEGITYHEGGDAIDQYWALAFDGDGDDGRACGLLAQERTAGYDGFWTDDAATVERISAGLAG</sequence>
<dbReference type="EMBL" id="QKNX01000002">
    <property type="protein sequence ID" value="TKR26416.1"/>
    <property type="molecule type" value="Genomic_DNA"/>
</dbReference>
<evidence type="ECO:0000313" key="3">
    <source>
        <dbReference type="Proteomes" id="UP000308037"/>
    </source>
</evidence>
<organism evidence="2 3">
    <name type="scientific">Natronomonas salsuginis</name>
    <dbReference type="NCBI Taxonomy" id="2217661"/>
    <lineage>
        <taxon>Archaea</taxon>
        <taxon>Methanobacteriati</taxon>
        <taxon>Methanobacteriota</taxon>
        <taxon>Stenosarchaea group</taxon>
        <taxon>Halobacteria</taxon>
        <taxon>Halobacteriales</taxon>
        <taxon>Natronomonadaceae</taxon>
        <taxon>Natronomonas</taxon>
    </lineage>
</organism>
<protein>
    <submittedName>
        <fullName evidence="2">Histidine kinase</fullName>
    </submittedName>
</protein>
<name>A0A4U5JDQ1_9EURY</name>
<dbReference type="PIRSF" id="PIRSF030471">
    <property type="entry name" value="STR_Vng0742h_prd"/>
    <property type="match status" value="1"/>
</dbReference>
<accession>A0A4U5JDQ1</accession>
<dbReference type="GO" id="GO:0016301">
    <property type="term" value="F:kinase activity"/>
    <property type="evidence" value="ECO:0007669"/>
    <property type="project" value="UniProtKB-KW"/>
</dbReference>
<dbReference type="Proteomes" id="UP000308037">
    <property type="component" value="Unassembled WGS sequence"/>
</dbReference>
<dbReference type="InterPro" id="IPR019278">
    <property type="entry name" value="DICT_dom"/>
</dbReference>
<dbReference type="RefSeq" id="WP_137276332.1">
    <property type="nucleotide sequence ID" value="NZ_QKNX01000002.1"/>
</dbReference>
<dbReference type="InterPro" id="IPR016954">
    <property type="entry name" value="Uncharacterised_Vng0742h"/>
</dbReference>
<comment type="caution">
    <text evidence="2">The sequence shown here is derived from an EMBL/GenBank/DDBJ whole genome shotgun (WGS) entry which is preliminary data.</text>
</comment>
<gene>
    <name evidence="2" type="ORF">DM868_07985</name>
</gene>
<feature type="domain" description="DICT" evidence="1">
    <location>
        <begin position="105"/>
        <end position="211"/>
    </location>
</feature>
<proteinExistence type="predicted"/>
<dbReference type="AlphaFoldDB" id="A0A4U5JDQ1"/>
<keyword evidence="3" id="KW-1185">Reference proteome</keyword>